<feature type="compositionally biased region" description="Basic and acidic residues" evidence="1">
    <location>
        <begin position="378"/>
        <end position="389"/>
    </location>
</feature>
<feature type="compositionally biased region" description="Basic and acidic residues" evidence="1">
    <location>
        <begin position="7"/>
        <end position="16"/>
    </location>
</feature>
<dbReference type="AlphaFoldDB" id="A0A1Y1JJ79"/>
<dbReference type="OMA" id="KVYFFYN"/>
<evidence type="ECO:0008006" key="4">
    <source>
        <dbReference type="Google" id="ProtNLM"/>
    </source>
</evidence>
<evidence type="ECO:0000313" key="3">
    <source>
        <dbReference type="Proteomes" id="UP000195521"/>
    </source>
</evidence>
<feature type="compositionally biased region" description="Basic and acidic residues" evidence="1">
    <location>
        <begin position="353"/>
        <end position="365"/>
    </location>
</feature>
<dbReference type="PANTHER" id="PTHR23329">
    <property type="entry name" value="TUFTELIN-INTERACTING PROTEIN 11-RELATED"/>
    <property type="match status" value="1"/>
</dbReference>
<feature type="compositionally biased region" description="Basic residues" evidence="1">
    <location>
        <begin position="17"/>
        <end position="27"/>
    </location>
</feature>
<dbReference type="OrthoDB" id="392265at2759"/>
<evidence type="ECO:0000256" key="1">
    <source>
        <dbReference type="SAM" id="MobiDB-lite"/>
    </source>
</evidence>
<organism evidence="2 3">
    <name type="scientific">Plasmodium gonderi</name>
    <dbReference type="NCBI Taxonomy" id="77519"/>
    <lineage>
        <taxon>Eukaryota</taxon>
        <taxon>Sar</taxon>
        <taxon>Alveolata</taxon>
        <taxon>Apicomplexa</taxon>
        <taxon>Aconoidasida</taxon>
        <taxon>Haemosporida</taxon>
        <taxon>Plasmodiidae</taxon>
        <taxon>Plasmodium</taxon>
        <taxon>Plasmodium (Plasmodium)</taxon>
    </lineage>
</organism>
<sequence length="1114" mass="133291">MNISNKESAHTSIKREKEKKKKQKTKHSKGEYNGRRNSFKNVHPEEYLKPVKFVSGGFLNNKKKITAENQDLDNLNYTLSDNDSDDFNEYDVFKHFSFDFNFHLKKDENYFIKNNLKKYNLKELKEKDDKFFEKYGLGFKILRKMGYEDGIGNQIKTNIAPIELQKKHITFFEEKSQENSNPSNSDIEIHNTHECSDDIFKESTYSKNLWKKKYNYKKNWNFHKIKNQIHTHLKYNTSFRQNFHLFYYNEKIHDEKLNNLQNVQNFLIEHVKNITADYFNVVKKKQLIENKLRNYQNYGVKKDIYKMHTLILKNVLTYKYLLNLHTALSYPTLFNNATYNEYLFSLKHDRKKIQQGEEQNDHADHADDDDDDDDDGNDGAHDGGHHGDDGYAVLDVHDQSMYNMSEFSTSAGSTKLINTHRKLFINATGERETNENGRQAQCQLKYTNSGTFEEKLNNLLMDNYKLLCENEYFRSAAKVINFSSNKNGTYKKMHNLNDIFNLINIKNIIIEKGRDQLLLSDIYTCLFFIYENSQFLCLSSYVSRFFIEFLRVYFHNNKERIINQLLYDEKDWENVNTENLENIDISKYPDAHSEKRNVLDGQNERVQNVSTKKDEKNSHCEQQASYNPSNKQTKNEFNQNDIQYITCLKKIILMGAEEQSMTEYLKIENEFDSIIYHIYVYPIMYKKNCHNIFKHIELFKDSFNVKYYKNVLIRFIKKKIITKVKNMENNEIEEHTLQDIQNKLLILFDINKQFNINTHICNYYTYSIFPYLQKCNISENFIKLIKLALMENIYKKEIFENIVKRIISELIDINFSNDNFVQHLRKITMLNDFIDDKVTSLIFKVYFFYNFSKHVCDYLRELNALYVEKNEMNNNIHKSEVPLDPEQDMQTQEEKKLILTNKKKYIYETFKNVKDVIENNLMKDNSIKNIMLSILNVIKTYLMQDKIITFPVEKVLDFDKNHICSDDNINHYFLYNDIRIPIPLYAVPQRSTNIFEMNYMHIMRKNQKTDESNNTYTFSPKKYVNLMNKLENDVNQYRRNVQEDEENINVKSYIEKYCIQNDILFIQKNDRKINGNVVYSINNFSIYINNNIIYIYENHEWIPTLLRDLLKKIS</sequence>
<reference evidence="3" key="1">
    <citation type="submission" date="2017-04" db="EMBL/GenBank/DDBJ databases">
        <title>Plasmodium gonderi genome.</title>
        <authorList>
            <person name="Arisue N."/>
            <person name="Honma H."/>
            <person name="Kawai S."/>
            <person name="Tougan T."/>
            <person name="Tanabe K."/>
            <person name="Horii T."/>
        </authorList>
    </citation>
    <scope>NUCLEOTIDE SEQUENCE [LARGE SCALE GENOMIC DNA]</scope>
    <source>
        <strain evidence="3">ATCC 30045</strain>
    </source>
</reference>
<dbReference type="PANTHER" id="PTHR23329:SF1">
    <property type="entry name" value="TUFTELIN-INTERACTING PROTEIN 11"/>
    <property type="match status" value="1"/>
</dbReference>
<feature type="region of interest" description="Disordered" evidence="1">
    <location>
        <begin position="353"/>
        <end position="390"/>
    </location>
</feature>
<comment type="caution">
    <text evidence="2">The sequence shown here is derived from an EMBL/GenBank/DDBJ whole genome shotgun (WGS) entry which is preliminary data.</text>
</comment>
<evidence type="ECO:0000313" key="2">
    <source>
        <dbReference type="EMBL" id="GAW81247.1"/>
    </source>
</evidence>
<accession>A0A1Y1JJ79</accession>
<dbReference type="RefSeq" id="XP_028543836.1">
    <property type="nucleotide sequence ID" value="XM_028688035.1"/>
</dbReference>
<feature type="compositionally biased region" description="Polar residues" evidence="1">
    <location>
        <begin position="620"/>
        <end position="633"/>
    </location>
</feature>
<dbReference type="GeneID" id="39747966"/>
<feature type="region of interest" description="Disordered" evidence="1">
    <location>
        <begin position="1"/>
        <end position="39"/>
    </location>
</feature>
<gene>
    <name evidence="2" type="ORF">PGO_100005</name>
</gene>
<dbReference type="GO" id="GO:0071008">
    <property type="term" value="C:U2-type post-mRNA release spliceosomal complex"/>
    <property type="evidence" value="ECO:0007669"/>
    <property type="project" value="TreeGrafter"/>
</dbReference>
<feature type="compositionally biased region" description="Acidic residues" evidence="1">
    <location>
        <begin position="366"/>
        <end position="377"/>
    </location>
</feature>
<dbReference type="Proteomes" id="UP000195521">
    <property type="component" value="Unassembled WGS sequence"/>
</dbReference>
<dbReference type="InterPro" id="IPR045211">
    <property type="entry name" value="TFP11/STIP/Ntr1"/>
</dbReference>
<keyword evidence="3" id="KW-1185">Reference proteome</keyword>
<protein>
    <recommendedName>
        <fullName evidence="4">G-patch domain-containing protein</fullName>
    </recommendedName>
</protein>
<feature type="region of interest" description="Disordered" evidence="1">
    <location>
        <begin position="596"/>
        <end position="633"/>
    </location>
</feature>
<dbReference type="EMBL" id="BDQF01000011">
    <property type="protein sequence ID" value="GAW81247.1"/>
    <property type="molecule type" value="Genomic_DNA"/>
</dbReference>
<dbReference type="GO" id="GO:0000390">
    <property type="term" value="P:spliceosomal complex disassembly"/>
    <property type="evidence" value="ECO:0007669"/>
    <property type="project" value="InterPro"/>
</dbReference>
<name>A0A1Y1JJ79_PLAGO</name>
<proteinExistence type="predicted"/>